<evidence type="ECO:0000313" key="4">
    <source>
        <dbReference type="Proteomes" id="UP000623467"/>
    </source>
</evidence>
<dbReference type="Pfam" id="PF03171">
    <property type="entry name" value="2OG-FeII_Oxy"/>
    <property type="match status" value="1"/>
</dbReference>
<protein>
    <submittedName>
        <fullName evidence="3">Flavonol synthase</fullName>
    </submittedName>
</protein>
<name>A0A8H7CPL6_9AGAR</name>
<reference evidence="3" key="1">
    <citation type="submission" date="2020-05" db="EMBL/GenBank/DDBJ databases">
        <title>Mycena genomes resolve the evolution of fungal bioluminescence.</title>
        <authorList>
            <person name="Tsai I.J."/>
        </authorList>
    </citation>
    <scope>NUCLEOTIDE SEQUENCE</scope>
    <source>
        <strain evidence="3">160909Yilan</strain>
    </source>
</reference>
<gene>
    <name evidence="3" type="ORF">MSAN_02006200</name>
</gene>
<feature type="domain" description="Non-haem dioxygenase N-terminal" evidence="2">
    <location>
        <begin position="29"/>
        <end position="126"/>
    </location>
</feature>
<dbReference type="Pfam" id="PF14226">
    <property type="entry name" value="DIOX_N"/>
    <property type="match status" value="1"/>
</dbReference>
<evidence type="ECO:0000259" key="1">
    <source>
        <dbReference type="Pfam" id="PF03171"/>
    </source>
</evidence>
<dbReference type="OrthoDB" id="406156at2759"/>
<proteinExistence type="predicted"/>
<dbReference type="PANTHER" id="PTHR47990">
    <property type="entry name" value="2-OXOGLUTARATE (2OG) AND FE(II)-DEPENDENT OXYGENASE SUPERFAMILY PROTEIN-RELATED"/>
    <property type="match status" value="1"/>
</dbReference>
<feature type="domain" description="Isopenicillin N synthase-like Fe(2+) 2OG dioxygenase" evidence="1">
    <location>
        <begin position="206"/>
        <end position="291"/>
    </location>
</feature>
<dbReference type="Proteomes" id="UP000623467">
    <property type="component" value="Unassembled WGS sequence"/>
</dbReference>
<dbReference type="InterPro" id="IPR044861">
    <property type="entry name" value="IPNS-like_FE2OG_OXY"/>
</dbReference>
<dbReference type="InterPro" id="IPR026992">
    <property type="entry name" value="DIOX_N"/>
</dbReference>
<dbReference type="PRINTS" id="PR00682">
    <property type="entry name" value="IPNSYNTHASE"/>
</dbReference>
<dbReference type="InterPro" id="IPR050231">
    <property type="entry name" value="Iron_ascorbate_oxido_reductase"/>
</dbReference>
<organism evidence="3 4">
    <name type="scientific">Mycena sanguinolenta</name>
    <dbReference type="NCBI Taxonomy" id="230812"/>
    <lineage>
        <taxon>Eukaryota</taxon>
        <taxon>Fungi</taxon>
        <taxon>Dikarya</taxon>
        <taxon>Basidiomycota</taxon>
        <taxon>Agaricomycotina</taxon>
        <taxon>Agaricomycetes</taxon>
        <taxon>Agaricomycetidae</taxon>
        <taxon>Agaricales</taxon>
        <taxon>Marasmiineae</taxon>
        <taxon>Mycenaceae</taxon>
        <taxon>Mycena</taxon>
    </lineage>
</organism>
<accession>A0A8H7CPL6</accession>
<dbReference type="EMBL" id="JACAZH010000024">
    <property type="protein sequence ID" value="KAF7342898.1"/>
    <property type="molecule type" value="Genomic_DNA"/>
</dbReference>
<dbReference type="InterPro" id="IPR027443">
    <property type="entry name" value="IPNS-like_sf"/>
</dbReference>
<sequence length="319" mass="36333">MPALIEPELKPWTPAQETETDLDWAPLITIDFAKWDTPGGKQALAHELAAAVRDTGFWAITNPGITQEAMDQQFTLANTFFQLPEEQKSEVQFVPGVAFHGYRPPGFVRNTSHRENLEILNLRKFTPSVDIERHTFVKLHETEFAGFQKLVFDVVITKIFILLAIMLELPENHFSDMHSFEKESEDNLRFIKYKPRTLEEDQAVNNQWLAGHTDFGSITLLFPQPIAGLQVQTAENEWKWVKYVKGGIVCNIADVMSLMTKGYLKSAVHRVVRPPPDQAHLERLGMFFLVRPANEVIIKPFFSPRPPTGGSLDPGRREL</sequence>
<dbReference type="AlphaFoldDB" id="A0A8H7CPL6"/>
<dbReference type="SUPFAM" id="SSF51197">
    <property type="entry name" value="Clavaminate synthase-like"/>
    <property type="match status" value="1"/>
</dbReference>
<comment type="caution">
    <text evidence="3">The sequence shown here is derived from an EMBL/GenBank/DDBJ whole genome shotgun (WGS) entry which is preliminary data.</text>
</comment>
<dbReference type="Gene3D" id="2.60.120.330">
    <property type="entry name" value="B-lactam Antibiotic, Isopenicillin N Synthase, Chain"/>
    <property type="match status" value="1"/>
</dbReference>
<keyword evidence="4" id="KW-1185">Reference proteome</keyword>
<evidence type="ECO:0000313" key="3">
    <source>
        <dbReference type="EMBL" id="KAF7342898.1"/>
    </source>
</evidence>
<evidence type="ECO:0000259" key="2">
    <source>
        <dbReference type="Pfam" id="PF14226"/>
    </source>
</evidence>